<dbReference type="InterPro" id="IPR036867">
    <property type="entry name" value="R3H_dom_sf"/>
</dbReference>
<dbReference type="InterPro" id="IPR038008">
    <property type="entry name" value="Jag_KH"/>
</dbReference>
<accession>A0A1F5ZU65</accession>
<dbReference type="InterPro" id="IPR001374">
    <property type="entry name" value="R3H_dom"/>
</dbReference>
<proteinExistence type="predicted"/>
<dbReference type="EMBL" id="MFJL01000019">
    <property type="protein sequence ID" value="OGG15662.1"/>
    <property type="molecule type" value="Genomic_DNA"/>
</dbReference>
<dbReference type="Pfam" id="PF13083">
    <property type="entry name" value="KH_KhpA-B"/>
    <property type="match status" value="1"/>
</dbReference>
<gene>
    <name evidence="2" type="ORF">A3D77_01385</name>
</gene>
<dbReference type="InterPro" id="IPR015946">
    <property type="entry name" value="KH_dom-like_a/b"/>
</dbReference>
<dbReference type="SUPFAM" id="SSF82708">
    <property type="entry name" value="R3H domain"/>
    <property type="match status" value="1"/>
</dbReference>
<dbReference type="InterPro" id="IPR039247">
    <property type="entry name" value="KhpB"/>
</dbReference>
<dbReference type="Pfam" id="PF01424">
    <property type="entry name" value="R3H"/>
    <property type="match status" value="1"/>
</dbReference>
<dbReference type="Gene3D" id="3.30.300.20">
    <property type="match status" value="1"/>
</dbReference>
<dbReference type="Gene3D" id="3.30.1370.50">
    <property type="entry name" value="R3H-like domain"/>
    <property type="match status" value="1"/>
</dbReference>
<comment type="caution">
    <text evidence="2">The sequence shown here is derived from an EMBL/GenBank/DDBJ whole genome shotgun (WGS) entry which is preliminary data.</text>
</comment>
<evidence type="ECO:0000259" key="1">
    <source>
        <dbReference type="PROSITE" id="PS51061"/>
    </source>
</evidence>
<dbReference type="STRING" id="1798382.A3D77_01385"/>
<feature type="domain" description="R3H" evidence="1">
    <location>
        <begin position="86"/>
        <end position="151"/>
    </location>
</feature>
<dbReference type="PANTHER" id="PTHR35800">
    <property type="entry name" value="PROTEIN JAG"/>
    <property type="match status" value="1"/>
</dbReference>
<evidence type="ECO:0000313" key="3">
    <source>
        <dbReference type="Proteomes" id="UP000176923"/>
    </source>
</evidence>
<evidence type="ECO:0000313" key="2">
    <source>
        <dbReference type="EMBL" id="OGG15662.1"/>
    </source>
</evidence>
<dbReference type="AlphaFoldDB" id="A0A1F5ZU65"/>
<dbReference type="SMART" id="SM00393">
    <property type="entry name" value="R3H"/>
    <property type="match status" value="1"/>
</dbReference>
<name>A0A1F5ZU65_9BACT</name>
<dbReference type="Proteomes" id="UP000176923">
    <property type="component" value="Unassembled WGS sequence"/>
</dbReference>
<dbReference type="GO" id="GO:0003723">
    <property type="term" value="F:RNA binding"/>
    <property type="evidence" value="ECO:0007669"/>
    <property type="project" value="InterPro"/>
</dbReference>
<reference evidence="2 3" key="1">
    <citation type="journal article" date="2016" name="Nat. Commun.">
        <title>Thousands of microbial genomes shed light on interconnected biogeochemical processes in an aquifer system.</title>
        <authorList>
            <person name="Anantharaman K."/>
            <person name="Brown C.T."/>
            <person name="Hug L.A."/>
            <person name="Sharon I."/>
            <person name="Castelle C.J."/>
            <person name="Probst A.J."/>
            <person name="Thomas B.C."/>
            <person name="Singh A."/>
            <person name="Wilkins M.J."/>
            <person name="Karaoz U."/>
            <person name="Brodie E.L."/>
            <person name="Williams K.H."/>
            <person name="Hubbard S.S."/>
            <person name="Banfield J.F."/>
        </authorList>
    </citation>
    <scope>NUCLEOTIDE SEQUENCE [LARGE SCALE GENOMIC DNA]</scope>
</reference>
<protein>
    <recommendedName>
        <fullName evidence="1">R3H domain-containing protein</fullName>
    </recommendedName>
</protein>
<dbReference type="CDD" id="cd02414">
    <property type="entry name" value="KH-II_Jag"/>
    <property type="match status" value="1"/>
</dbReference>
<sequence length="151" mass="16983">MANEIKSQILEIAQDLLEKLEITGEVVVEDGEEGSFKVVINTEETGLLIGHHGETLNSFQLILGVILFKKRGVWARVLVDVGDYRKLREESIKEMVNRIVSEVETAGLPVTLPFLTPLERRIVHVMLTGHEKVVSESTGEGRDRRLTIRPK</sequence>
<dbReference type="PROSITE" id="PS51061">
    <property type="entry name" value="R3H"/>
    <property type="match status" value="1"/>
</dbReference>
<dbReference type="PANTHER" id="PTHR35800:SF1">
    <property type="entry name" value="RNA-BINDING PROTEIN KHPB"/>
    <property type="match status" value="1"/>
</dbReference>
<organism evidence="2 3">
    <name type="scientific">Candidatus Gottesmanbacteria bacterium RIFCSPHIGHO2_02_FULL_39_11</name>
    <dbReference type="NCBI Taxonomy" id="1798382"/>
    <lineage>
        <taxon>Bacteria</taxon>
        <taxon>Candidatus Gottesmaniibacteriota</taxon>
    </lineage>
</organism>